<feature type="transmembrane region" description="Helical" evidence="1">
    <location>
        <begin position="269"/>
        <end position="290"/>
    </location>
</feature>
<keyword evidence="1" id="KW-1133">Transmembrane helix</keyword>
<comment type="caution">
    <text evidence="2">The sequence shown here is derived from an EMBL/GenBank/DDBJ whole genome shotgun (WGS) entry which is preliminary data.</text>
</comment>
<name>A0A941I1B7_9MICO</name>
<protein>
    <submittedName>
        <fullName evidence="2">Uncharacterized protein</fullName>
    </submittedName>
</protein>
<evidence type="ECO:0000256" key="1">
    <source>
        <dbReference type="SAM" id="Phobius"/>
    </source>
</evidence>
<feature type="transmembrane region" description="Helical" evidence="1">
    <location>
        <begin position="185"/>
        <end position="206"/>
    </location>
</feature>
<reference evidence="2" key="1">
    <citation type="submission" date="2021-04" db="EMBL/GenBank/DDBJ databases">
        <title>Phycicoccus avicenniae sp. nov., a novel endophytic actinomycetes isolated from branch of Avicennia mariana.</title>
        <authorList>
            <person name="Tuo L."/>
        </authorList>
    </citation>
    <scope>NUCLEOTIDE SEQUENCE</scope>
    <source>
        <strain evidence="2">BSK3Z-2</strain>
    </source>
</reference>
<keyword evidence="1" id="KW-0472">Membrane</keyword>
<feature type="transmembrane region" description="Helical" evidence="1">
    <location>
        <begin position="143"/>
        <end position="173"/>
    </location>
</feature>
<gene>
    <name evidence="2" type="ORF">KC207_11490</name>
</gene>
<proteinExistence type="predicted"/>
<feature type="transmembrane region" description="Helical" evidence="1">
    <location>
        <begin position="302"/>
        <end position="326"/>
    </location>
</feature>
<keyword evidence="3" id="KW-1185">Reference proteome</keyword>
<dbReference type="AlphaFoldDB" id="A0A941I1B7"/>
<evidence type="ECO:0000313" key="2">
    <source>
        <dbReference type="EMBL" id="MBR7743914.1"/>
    </source>
</evidence>
<feature type="transmembrane region" description="Helical" evidence="1">
    <location>
        <begin position="333"/>
        <end position="352"/>
    </location>
</feature>
<dbReference type="RefSeq" id="WP_211603179.1">
    <property type="nucleotide sequence ID" value="NZ_JAGSNF010000015.1"/>
</dbReference>
<dbReference type="Proteomes" id="UP000677016">
    <property type="component" value="Unassembled WGS sequence"/>
</dbReference>
<evidence type="ECO:0000313" key="3">
    <source>
        <dbReference type="Proteomes" id="UP000677016"/>
    </source>
</evidence>
<feature type="transmembrane region" description="Helical" evidence="1">
    <location>
        <begin position="55"/>
        <end position="73"/>
    </location>
</feature>
<keyword evidence="1" id="KW-0812">Transmembrane</keyword>
<organism evidence="2 3">
    <name type="scientific">Phycicoccus avicenniae</name>
    <dbReference type="NCBI Taxonomy" id="2828860"/>
    <lineage>
        <taxon>Bacteria</taxon>
        <taxon>Bacillati</taxon>
        <taxon>Actinomycetota</taxon>
        <taxon>Actinomycetes</taxon>
        <taxon>Micrococcales</taxon>
        <taxon>Intrasporangiaceae</taxon>
        <taxon>Phycicoccus</taxon>
    </lineage>
</organism>
<accession>A0A941I1B7</accession>
<sequence>MQLKDVHENGWFFANSDLGFPFGQDASRFPELNAIHLLAIKALDVILPGTFTAGSIYFVLSFPLTACSMYLLARHEKLNQGASFLAGVLLATIPGHVEGFGHLYISQYWLVPIALWLSFEVARGKDLMSRDANGRPRELGSRTVLTAMAICTIGLSGVYYAAFAMLLVVASALARRVVSGNPADLFRGLGVASGILGVIGGLLALARLSARETVVSGQLPATRVFGESEVYAGKFMDLILPRPGHRLEPLQALTDAYNQGVEPTVEISALGLVGATGFLGLLALIVVNLLTHRVSSPRVSVWASHLIVCFLFYTVGGLGSAAALFLTPQIRTWSRLSAFILAISLLAVGHWLTSMSRRHSRTRVNTVLAVVCIVGVLDQTSDLAAPRHDEIAAELSDLDRYTRQLEAKTSPGCAVFQLPIVPFPENQGLQTMGGYDQLKPYLASADLRFSFGAMRGTAEADWMLAVRHDDIPGFVADVEAVGFCAIEVDSRAFDAATDPSEAISTILGPPVSTARGRTLSAWATRSGRNEDRRRQTLQPVIASLRPSDPTVAAGIARQPLGPVGELSVANLSDQPVDVTVSLEVTSVDAEPRTIIIDAPDGTRLTSSTVATAPTAISVSMTFPPGRTRLPIQVGGPDSELRSSTTQAFVSQVSLVVPPGVRGADTLSAIGSGWLAP</sequence>
<dbReference type="EMBL" id="JAGSNF010000015">
    <property type="protein sequence ID" value="MBR7743914.1"/>
    <property type="molecule type" value="Genomic_DNA"/>
</dbReference>